<feature type="domain" description="FLYWCH-type" evidence="4">
    <location>
        <begin position="20"/>
        <end position="63"/>
    </location>
</feature>
<evidence type="ECO:0000313" key="5">
    <source>
        <dbReference type="EnsemblMetazoa" id="LLOJ001080-PA"/>
    </source>
</evidence>
<sequence length="65" mass="7673">MCYMKVSLSIIGDRALFGLSQRGSRTLIYNSFKYVKDKQFLDSINWRCSRFRRDGCKARAITRLM</sequence>
<evidence type="ECO:0000256" key="2">
    <source>
        <dbReference type="ARBA" id="ARBA00022771"/>
    </source>
</evidence>
<dbReference type="Proteomes" id="UP000092461">
    <property type="component" value="Unassembled WGS sequence"/>
</dbReference>
<dbReference type="Pfam" id="PF04500">
    <property type="entry name" value="FLYWCH"/>
    <property type="match status" value="1"/>
</dbReference>
<dbReference type="EnsemblMetazoa" id="LLOJ001080-RA">
    <property type="protein sequence ID" value="LLOJ001080-PA"/>
    <property type="gene ID" value="LLOJ001080"/>
</dbReference>
<evidence type="ECO:0000256" key="1">
    <source>
        <dbReference type="ARBA" id="ARBA00022723"/>
    </source>
</evidence>
<dbReference type="Gene3D" id="2.20.25.240">
    <property type="match status" value="1"/>
</dbReference>
<name>A0A1B0GHA5_LUTLO</name>
<accession>A0A1B0GHA5</accession>
<proteinExistence type="predicted"/>
<dbReference type="VEuPathDB" id="VectorBase:LLONM1_005779"/>
<dbReference type="EMBL" id="AJWK01004114">
    <property type="status" value="NOT_ANNOTATED_CDS"/>
    <property type="molecule type" value="Genomic_DNA"/>
</dbReference>
<dbReference type="GO" id="GO:0008270">
    <property type="term" value="F:zinc ion binding"/>
    <property type="evidence" value="ECO:0007669"/>
    <property type="project" value="UniProtKB-KW"/>
</dbReference>
<evidence type="ECO:0000259" key="4">
    <source>
        <dbReference type="Pfam" id="PF04500"/>
    </source>
</evidence>
<organism evidence="5 6">
    <name type="scientific">Lutzomyia longipalpis</name>
    <name type="common">Sand fly</name>
    <dbReference type="NCBI Taxonomy" id="7200"/>
    <lineage>
        <taxon>Eukaryota</taxon>
        <taxon>Metazoa</taxon>
        <taxon>Ecdysozoa</taxon>
        <taxon>Arthropoda</taxon>
        <taxon>Hexapoda</taxon>
        <taxon>Insecta</taxon>
        <taxon>Pterygota</taxon>
        <taxon>Neoptera</taxon>
        <taxon>Endopterygota</taxon>
        <taxon>Diptera</taxon>
        <taxon>Nematocera</taxon>
        <taxon>Psychodoidea</taxon>
        <taxon>Psychodidae</taxon>
        <taxon>Lutzomyia</taxon>
        <taxon>Lutzomyia</taxon>
    </lineage>
</organism>
<protein>
    <recommendedName>
        <fullName evidence="4">FLYWCH-type domain-containing protein</fullName>
    </recommendedName>
</protein>
<keyword evidence="3" id="KW-0862">Zinc</keyword>
<reference evidence="5" key="1">
    <citation type="submission" date="2020-05" db="UniProtKB">
        <authorList>
            <consortium name="EnsemblMetazoa"/>
        </authorList>
    </citation>
    <scope>IDENTIFICATION</scope>
    <source>
        <strain evidence="5">Jacobina</strain>
    </source>
</reference>
<dbReference type="VEuPathDB" id="VectorBase:LLOJ001080"/>
<evidence type="ECO:0000313" key="6">
    <source>
        <dbReference type="Proteomes" id="UP000092461"/>
    </source>
</evidence>
<keyword evidence="1" id="KW-0479">Metal-binding</keyword>
<evidence type="ECO:0000256" key="3">
    <source>
        <dbReference type="ARBA" id="ARBA00022833"/>
    </source>
</evidence>
<dbReference type="InterPro" id="IPR007588">
    <property type="entry name" value="Znf_FLYWCH"/>
</dbReference>
<keyword evidence="2" id="KW-0863">Zinc-finger</keyword>
<keyword evidence="6" id="KW-1185">Reference proteome</keyword>
<dbReference type="AlphaFoldDB" id="A0A1B0GHA5"/>